<organism evidence="1 2">
    <name type="scientific">Rhabditophanes sp. KR3021</name>
    <dbReference type="NCBI Taxonomy" id="114890"/>
    <lineage>
        <taxon>Eukaryota</taxon>
        <taxon>Metazoa</taxon>
        <taxon>Ecdysozoa</taxon>
        <taxon>Nematoda</taxon>
        <taxon>Chromadorea</taxon>
        <taxon>Rhabditida</taxon>
        <taxon>Tylenchina</taxon>
        <taxon>Panagrolaimomorpha</taxon>
        <taxon>Strongyloidoidea</taxon>
        <taxon>Alloionematidae</taxon>
        <taxon>Rhabditophanes</taxon>
    </lineage>
</organism>
<reference evidence="2" key="1">
    <citation type="submission" date="2016-11" db="UniProtKB">
        <authorList>
            <consortium name="WormBaseParasite"/>
        </authorList>
    </citation>
    <scope>IDENTIFICATION</scope>
    <source>
        <strain evidence="2">KR3021</strain>
    </source>
</reference>
<accession>A0AC35UHV6</accession>
<evidence type="ECO:0000313" key="1">
    <source>
        <dbReference type="Proteomes" id="UP000095286"/>
    </source>
</evidence>
<dbReference type="Proteomes" id="UP000095286">
    <property type="component" value="Unplaced"/>
</dbReference>
<protein>
    <submittedName>
        <fullName evidence="2">Histone-lysine N-methyltransferase</fullName>
    </submittedName>
</protein>
<proteinExistence type="predicted"/>
<name>A0AC35UHV6_9BILA</name>
<evidence type="ECO:0000313" key="2">
    <source>
        <dbReference type="WBParaSite" id="RSKR_0001162000.1"/>
    </source>
</evidence>
<sequence length="277" mass="31211">MSNYSSAWLCRNSGEEHNNSVNVDLTRQVQEKLAEIEMEKQMKKTKRKRKPEPYRGGNMKSIKISRDRLDSDYPSPSSHSDLGSHDYSNTKILGPNDDDILDETFDEEIKASDPTFDIRYEQMIKNGNKLVKVCDSKIHNVGLFAAVDIPIDQYIVDYGGELISAQEAVNRQKEYSDNNVVDPNIIGLDQDNFIDATKTSSVAKFINHSCEANCYPHVTEFDGVKKLVFVTDQEIKAGDELTYDYKVGDDGTEEEEGVIPKIPCNCGSTMCRKFVGL</sequence>
<dbReference type="WBParaSite" id="RSKR_0001162000.1">
    <property type="protein sequence ID" value="RSKR_0001162000.1"/>
    <property type="gene ID" value="RSKR_0001162000"/>
</dbReference>